<keyword evidence="4" id="KW-1185">Reference proteome</keyword>
<keyword evidence="2" id="KW-1133">Transmembrane helix</keyword>
<evidence type="ECO:0000256" key="1">
    <source>
        <dbReference type="SAM" id="MobiDB-lite"/>
    </source>
</evidence>
<gene>
    <name evidence="3" type="ORF">RRG08_052772</name>
</gene>
<evidence type="ECO:0000256" key="2">
    <source>
        <dbReference type="SAM" id="Phobius"/>
    </source>
</evidence>
<dbReference type="AlphaFoldDB" id="A0AAE1EB01"/>
<name>A0AAE1EB01_9GAST</name>
<keyword evidence="2" id="KW-0812">Transmembrane</keyword>
<feature type="region of interest" description="Disordered" evidence="1">
    <location>
        <begin position="1"/>
        <end position="22"/>
    </location>
</feature>
<keyword evidence="2" id="KW-0472">Membrane</keyword>
<sequence>MEKTDDTMAMKDTTSKDEEHDMKAANSPLVFSWRLVVYIILQFSIVTLGIPRTTFNMAFVCSSTRRLEALSRMNRSGAFGPPGNDFGTGGQFWTNFSLGQDFTYPGKLACRCHLL</sequence>
<evidence type="ECO:0000313" key="3">
    <source>
        <dbReference type="EMBL" id="KAK3800387.1"/>
    </source>
</evidence>
<accession>A0AAE1EB01</accession>
<dbReference type="EMBL" id="JAWDGP010000459">
    <property type="protein sequence ID" value="KAK3800387.1"/>
    <property type="molecule type" value="Genomic_DNA"/>
</dbReference>
<reference evidence="3" key="1">
    <citation type="journal article" date="2023" name="G3 (Bethesda)">
        <title>A reference genome for the long-term kleptoplast-retaining sea slug Elysia crispata morphotype clarki.</title>
        <authorList>
            <person name="Eastman K.E."/>
            <person name="Pendleton A.L."/>
            <person name="Shaikh M.A."/>
            <person name="Suttiyut T."/>
            <person name="Ogas R."/>
            <person name="Tomko P."/>
            <person name="Gavelis G."/>
            <person name="Widhalm J.R."/>
            <person name="Wisecaver J.H."/>
        </authorList>
    </citation>
    <scope>NUCLEOTIDE SEQUENCE</scope>
    <source>
        <strain evidence="3">ECLA1</strain>
    </source>
</reference>
<evidence type="ECO:0000313" key="4">
    <source>
        <dbReference type="Proteomes" id="UP001283361"/>
    </source>
</evidence>
<proteinExistence type="predicted"/>
<organism evidence="3 4">
    <name type="scientific">Elysia crispata</name>
    <name type="common">lettuce slug</name>
    <dbReference type="NCBI Taxonomy" id="231223"/>
    <lineage>
        <taxon>Eukaryota</taxon>
        <taxon>Metazoa</taxon>
        <taxon>Spiralia</taxon>
        <taxon>Lophotrochozoa</taxon>
        <taxon>Mollusca</taxon>
        <taxon>Gastropoda</taxon>
        <taxon>Heterobranchia</taxon>
        <taxon>Euthyneura</taxon>
        <taxon>Panpulmonata</taxon>
        <taxon>Sacoglossa</taxon>
        <taxon>Placobranchoidea</taxon>
        <taxon>Plakobranchidae</taxon>
        <taxon>Elysia</taxon>
    </lineage>
</organism>
<protein>
    <submittedName>
        <fullName evidence="3">Uncharacterized protein</fullName>
    </submittedName>
</protein>
<dbReference type="Proteomes" id="UP001283361">
    <property type="component" value="Unassembled WGS sequence"/>
</dbReference>
<comment type="caution">
    <text evidence="3">The sequence shown here is derived from an EMBL/GenBank/DDBJ whole genome shotgun (WGS) entry which is preliminary data.</text>
</comment>
<feature type="transmembrane region" description="Helical" evidence="2">
    <location>
        <begin position="31"/>
        <end position="50"/>
    </location>
</feature>